<organism evidence="3">
    <name type="scientific">Solibacter usitatus (strain Ellin6076)</name>
    <dbReference type="NCBI Taxonomy" id="234267"/>
    <lineage>
        <taxon>Bacteria</taxon>
        <taxon>Pseudomonadati</taxon>
        <taxon>Acidobacteriota</taxon>
        <taxon>Terriglobia</taxon>
        <taxon>Bryobacterales</taxon>
        <taxon>Solibacteraceae</taxon>
        <taxon>Candidatus Solibacter</taxon>
    </lineage>
</organism>
<dbReference type="Gene3D" id="3.40.50.720">
    <property type="entry name" value="NAD(P)-binding Rossmann-like Domain"/>
    <property type="match status" value="1"/>
</dbReference>
<gene>
    <name evidence="3" type="ordered locus">Acid_4255</name>
</gene>
<dbReference type="STRING" id="234267.Acid_4255"/>
<keyword evidence="2" id="KW-0560">Oxidoreductase</keyword>
<accession>Q01YP8</accession>
<sequence>MDLGLKGKVAMVAAASQGLGYAIARVLAAEGAKVSIAARKRETVSAAAARIAEETGAEVISSVADVTSVEAIEAWYEATLEAFAGVDVLVTNSGGPPAGPASGFDDAAWKNAFEILVLGAVRTIRVVAPSMEARGGGSILMLTSSSVKNPIPNLGLSNVIRPCVSAMAKTFADEFASKKIRVNQLVPGRIATERLTYLDDANAKKAGVTLEEQRKRSAAAIPMGRYGAPEEFARAAAFLLSDAASYITGATLQVDGGAIRSIA</sequence>
<comment type="similarity">
    <text evidence="1">Belongs to the short-chain dehydrogenases/reductases (SDR) family.</text>
</comment>
<dbReference type="KEGG" id="sus:Acid_4255"/>
<evidence type="ECO:0000313" key="3">
    <source>
        <dbReference type="EMBL" id="ABJ85217.1"/>
    </source>
</evidence>
<proteinExistence type="inferred from homology"/>
<dbReference type="InterPro" id="IPR002347">
    <property type="entry name" value="SDR_fam"/>
</dbReference>
<dbReference type="FunFam" id="3.40.50.720:FF:000084">
    <property type="entry name" value="Short-chain dehydrogenase reductase"/>
    <property type="match status" value="1"/>
</dbReference>
<dbReference type="eggNOG" id="COG1028">
    <property type="taxonomic scope" value="Bacteria"/>
</dbReference>
<dbReference type="Pfam" id="PF13561">
    <property type="entry name" value="adh_short_C2"/>
    <property type="match status" value="1"/>
</dbReference>
<dbReference type="PANTHER" id="PTHR43943:SF17">
    <property type="entry name" value="3-PHENYLPROPIONATE-DIHYDRODIOL_CINNAMIC ACID-DIHYDRODIOL DEHYDROGENASE"/>
    <property type="match status" value="1"/>
</dbReference>
<dbReference type="PANTHER" id="PTHR43943">
    <property type="entry name" value="DEHYDROGENASE/REDUCTASE (SDR FAMILY) MEMBER 4"/>
    <property type="match status" value="1"/>
</dbReference>
<name>Q01YP8_SOLUE</name>
<dbReference type="InterPro" id="IPR036291">
    <property type="entry name" value="NAD(P)-bd_dom_sf"/>
</dbReference>
<dbReference type="InParanoid" id="Q01YP8"/>
<dbReference type="EMBL" id="CP000473">
    <property type="protein sequence ID" value="ABJ85217.1"/>
    <property type="molecule type" value="Genomic_DNA"/>
</dbReference>
<evidence type="ECO:0000256" key="2">
    <source>
        <dbReference type="ARBA" id="ARBA00023002"/>
    </source>
</evidence>
<dbReference type="AlphaFoldDB" id="Q01YP8"/>
<dbReference type="OrthoDB" id="9803333at2"/>
<dbReference type="GO" id="GO:0016491">
    <property type="term" value="F:oxidoreductase activity"/>
    <property type="evidence" value="ECO:0007669"/>
    <property type="project" value="UniProtKB-KW"/>
</dbReference>
<dbReference type="HOGENOM" id="CLU_010194_1_2_0"/>
<evidence type="ECO:0000256" key="1">
    <source>
        <dbReference type="ARBA" id="ARBA00006484"/>
    </source>
</evidence>
<reference evidence="3" key="1">
    <citation type="submission" date="2006-10" db="EMBL/GenBank/DDBJ databases">
        <title>Complete sequence of Solibacter usitatus Ellin6076.</title>
        <authorList>
            <consortium name="US DOE Joint Genome Institute"/>
            <person name="Copeland A."/>
            <person name="Lucas S."/>
            <person name="Lapidus A."/>
            <person name="Barry K."/>
            <person name="Detter J.C."/>
            <person name="Glavina del Rio T."/>
            <person name="Hammon N."/>
            <person name="Israni S."/>
            <person name="Dalin E."/>
            <person name="Tice H."/>
            <person name="Pitluck S."/>
            <person name="Thompson L.S."/>
            <person name="Brettin T."/>
            <person name="Bruce D."/>
            <person name="Han C."/>
            <person name="Tapia R."/>
            <person name="Gilna P."/>
            <person name="Schmutz J."/>
            <person name="Larimer F."/>
            <person name="Land M."/>
            <person name="Hauser L."/>
            <person name="Kyrpides N."/>
            <person name="Mikhailova N."/>
            <person name="Janssen P.H."/>
            <person name="Kuske C.R."/>
            <person name="Richardson P."/>
        </authorList>
    </citation>
    <scope>NUCLEOTIDE SEQUENCE</scope>
    <source>
        <strain evidence="3">Ellin6076</strain>
    </source>
</reference>
<dbReference type="PRINTS" id="PR00081">
    <property type="entry name" value="GDHRDH"/>
</dbReference>
<dbReference type="SUPFAM" id="SSF51735">
    <property type="entry name" value="NAD(P)-binding Rossmann-fold domains"/>
    <property type="match status" value="1"/>
</dbReference>
<protein>
    <submittedName>
        <fullName evidence="3">Short-chain dehydrogenase/reductase SDR</fullName>
    </submittedName>
</protein>